<dbReference type="PROSITE" id="PS50883">
    <property type="entry name" value="EAL"/>
    <property type="match status" value="1"/>
</dbReference>
<feature type="domain" description="EAL" evidence="9">
    <location>
        <begin position="441"/>
        <end position="694"/>
    </location>
</feature>
<feature type="transmembrane region" description="Helical" evidence="8">
    <location>
        <begin position="209"/>
        <end position="232"/>
    </location>
</feature>
<evidence type="ECO:0000256" key="5">
    <source>
        <dbReference type="ARBA" id="ARBA00022692"/>
    </source>
</evidence>
<accession>A0A1G9YGF4</accession>
<dbReference type="RefSeq" id="WP_074521860.1">
    <property type="nucleotide sequence ID" value="NZ_FNHZ01000005.1"/>
</dbReference>
<dbReference type="InterPro" id="IPR001633">
    <property type="entry name" value="EAL_dom"/>
</dbReference>
<keyword evidence="2" id="KW-0813">Transport</keyword>
<dbReference type="EMBL" id="FNHZ01000005">
    <property type="protein sequence ID" value="SDN07636.1"/>
    <property type="molecule type" value="Genomic_DNA"/>
</dbReference>
<dbReference type="AlphaFoldDB" id="A0A1G9YGF4"/>
<dbReference type="Pfam" id="PF02378">
    <property type="entry name" value="PTS_EIIC"/>
    <property type="match status" value="1"/>
</dbReference>
<feature type="transmembrane region" description="Helical" evidence="8">
    <location>
        <begin position="127"/>
        <end position="145"/>
    </location>
</feature>
<evidence type="ECO:0000256" key="7">
    <source>
        <dbReference type="ARBA" id="ARBA00023136"/>
    </source>
</evidence>
<keyword evidence="6 8" id="KW-1133">Transmembrane helix</keyword>
<keyword evidence="7 8" id="KW-0472">Membrane</keyword>
<dbReference type="CDD" id="cd01948">
    <property type="entry name" value="EAL"/>
    <property type="match status" value="1"/>
</dbReference>
<dbReference type="SMART" id="SM00052">
    <property type="entry name" value="EAL"/>
    <property type="match status" value="1"/>
</dbReference>
<dbReference type="InterPro" id="IPR004501">
    <property type="entry name" value="PTS_EIIC_3"/>
</dbReference>
<dbReference type="Proteomes" id="UP000187651">
    <property type="component" value="Unassembled WGS sequence"/>
</dbReference>
<dbReference type="PROSITE" id="PS51105">
    <property type="entry name" value="PTS_EIIC_TYPE_3"/>
    <property type="match status" value="1"/>
</dbReference>
<feature type="transmembrane region" description="Helical" evidence="8">
    <location>
        <begin position="325"/>
        <end position="344"/>
    </location>
</feature>
<sequence length="701" mass="78819">MGKVFEIIDKIKILQIIRQALVMIIPILLVGSFALILETLPIHSYQIFIDALLDGFFRELLQTVYNATFGMLAIYMTITLALSISNTEKADGVKNYSLVFISLIVFAIFSGGLNFREFDISNLGEDGVFTAIFLTIITSYFYILINDNLKHGFRFYSSGADDTYTQMLYSMPATIIVFIIAVLIYMILVKTTGMESIQEVNRKVFLSLFFFRGGSVITSLAFLMIQSILWFLGIHGSSVMTPGDLNFDKIKNFDTSVMLSNLHSFTTVEVFAIMGGCGSTLCLALAILIFGKKNTSKKLVTLSSVPLIFNVNELLLYGLPIVLNPVYFIPFMLVPVISYLNASLAMDLGIVPGLISNVKWTTPIFINGFMATGSIAGSLLQLFNLFIGVAIYAPFVVYSEKRALDQEAKKINELTRLVKESEEEGVELSILGIKGGYGVLARSIADEIQYKIENDDVHLRYQPQFNSKDKCIGVECLLNWEYSNNGKIYTPLVMGLTKEMGMAAKLEKAIFKSAIKDMPKLIKILGKDCKVSINLTGQAIQMEEFERFLALIAREHKEYIPNILIEITEQDSLKIDYDLISRLDRLKKLGYRFGIDDFSMGSTSLKYLRYNVFDLVKIDGNLSLDVVKNERSREIVSFLTNLTNQFNIDILAEYVENEEQKLILESIGCLEYQGYYYSEAVDIDRLEAVLIDIKEKMGSAS</sequence>
<evidence type="ECO:0000256" key="8">
    <source>
        <dbReference type="SAM" id="Phobius"/>
    </source>
</evidence>
<evidence type="ECO:0000259" key="9">
    <source>
        <dbReference type="PROSITE" id="PS50883"/>
    </source>
</evidence>
<name>A0A1G9YGF4_9FIRM</name>
<keyword evidence="12" id="KW-1185">Reference proteome</keyword>
<feature type="transmembrane region" description="Helical" evidence="8">
    <location>
        <begin position="270"/>
        <end position="290"/>
    </location>
</feature>
<dbReference type="Pfam" id="PF00563">
    <property type="entry name" value="EAL"/>
    <property type="match status" value="1"/>
</dbReference>
<evidence type="ECO:0000313" key="11">
    <source>
        <dbReference type="EMBL" id="SDN07636.1"/>
    </source>
</evidence>
<evidence type="ECO:0000259" key="10">
    <source>
        <dbReference type="PROSITE" id="PS51105"/>
    </source>
</evidence>
<dbReference type="InterPro" id="IPR051088">
    <property type="entry name" value="PTS_Sugar-EIIC/EIIB"/>
</dbReference>
<dbReference type="GO" id="GO:0005886">
    <property type="term" value="C:plasma membrane"/>
    <property type="evidence" value="ECO:0007669"/>
    <property type="project" value="UniProtKB-SubCell"/>
</dbReference>
<proteinExistence type="predicted"/>
<keyword evidence="4" id="KW-0762">Sugar transport</keyword>
<evidence type="ECO:0000313" key="12">
    <source>
        <dbReference type="Proteomes" id="UP000187651"/>
    </source>
</evidence>
<feature type="transmembrane region" description="Helical" evidence="8">
    <location>
        <begin position="364"/>
        <end position="393"/>
    </location>
</feature>
<keyword evidence="3" id="KW-1003">Cell membrane</keyword>
<dbReference type="OrthoDB" id="1641940at2"/>
<keyword evidence="5 8" id="KW-0812">Transmembrane</keyword>
<feature type="transmembrane region" description="Helical" evidence="8">
    <location>
        <begin position="96"/>
        <end position="115"/>
    </location>
</feature>
<dbReference type="PANTHER" id="PTHR33989:SF4">
    <property type="entry name" value="PTS SYSTEM N,N'-DIACETYLCHITOBIOSE-SPECIFIC EIIC COMPONENT"/>
    <property type="match status" value="1"/>
</dbReference>
<evidence type="ECO:0000256" key="6">
    <source>
        <dbReference type="ARBA" id="ARBA00022989"/>
    </source>
</evidence>
<organism evidence="11 12">
    <name type="scientific">Lachnospira pectinoschiza</name>
    <dbReference type="NCBI Taxonomy" id="28052"/>
    <lineage>
        <taxon>Bacteria</taxon>
        <taxon>Bacillati</taxon>
        <taxon>Bacillota</taxon>
        <taxon>Clostridia</taxon>
        <taxon>Lachnospirales</taxon>
        <taxon>Lachnospiraceae</taxon>
        <taxon>Lachnospira</taxon>
    </lineage>
</organism>
<feature type="domain" description="PTS EIIC type-3" evidence="10">
    <location>
        <begin position="1"/>
        <end position="395"/>
    </location>
</feature>
<reference evidence="12" key="1">
    <citation type="submission" date="2016-10" db="EMBL/GenBank/DDBJ databases">
        <authorList>
            <person name="Varghese N."/>
            <person name="Submissions S."/>
        </authorList>
    </citation>
    <scope>NUCLEOTIDE SEQUENCE [LARGE SCALE GENOMIC DNA]</scope>
    <source>
        <strain evidence="12">M83</strain>
    </source>
</reference>
<dbReference type="Gene3D" id="3.20.20.450">
    <property type="entry name" value="EAL domain"/>
    <property type="match status" value="1"/>
</dbReference>
<feature type="transmembrane region" description="Helical" evidence="8">
    <location>
        <begin position="20"/>
        <end position="42"/>
    </location>
</feature>
<evidence type="ECO:0000256" key="4">
    <source>
        <dbReference type="ARBA" id="ARBA00022597"/>
    </source>
</evidence>
<dbReference type="InterPro" id="IPR035919">
    <property type="entry name" value="EAL_sf"/>
</dbReference>
<evidence type="ECO:0000256" key="2">
    <source>
        <dbReference type="ARBA" id="ARBA00022448"/>
    </source>
</evidence>
<evidence type="ECO:0000256" key="3">
    <source>
        <dbReference type="ARBA" id="ARBA00022475"/>
    </source>
</evidence>
<feature type="transmembrane region" description="Helical" evidence="8">
    <location>
        <begin position="167"/>
        <end position="188"/>
    </location>
</feature>
<dbReference type="GO" id="GO:0008982">
    <property type="term" value="F:protein-N(PI)-phosphohistidine-sugar phosphotransferase activity"/>
    <property type="evidence" value="ECO:0007669"/>
    <property type="project" value="InterPro"/>
</dbReference>
<protein>
    <submittedName>
        <fullName evidence="11">Diguanylate phosphodiesterase</fullName>
    </submittedName>
</protein>
<gene>
    <name evidence="11" type="ORF">SAMN05216544_1814</name>
</gene>
<dbReference type="InterPro" id="IPR003352">
    <property type="entry name" value="PTS_EIIC"/>
</dbReference>
<feature type="transmembrane region" description="Helical" evidence="8">
    <location>
        <begin position="63"/>
        <end position="84"/>
    </location>
</feature>
<comment type="subcellular location">
    <subcellularLocation>
        <location evidence="1">Cell membrane</location>
        <topology evidence="1">Multi-pass membrane protein</topology>
    </subcellularLocation>
</comment>
<dbReference type="GO" id="GO:0009401">
    <property type="term" value="P:phosphoenolpyruvate-dependent sugar phosphotransferase system"/>
    <property type="evidence" value="ECO:0007669"/>
    <property type="project" value="InterPro"/>
</dbReference>
<dbReference type="PANTHER" id="PTHR33989">
    <property type="match status" value="1"/>
</dbReference>
<dbReference type="SUPFAM" id="SSF141868">
    <property type="entry name" value="EAL domain-like"/>
    <property type="match status" value="1"/>
</dbReference>
<evidence type="ECO:0000256" key="1">
    <source>
        <dbReference type="ARBA" id="ARBA00004651"/>
    </source>
</evidence>